<dbReference type="RefSeq" id="WP_254572785.1">
    <property type="nucleotide sequence ID" value="NZ_CP098502.1"/>
</dbReference>
<evidence type="ECO:0000256" key="2">
    <source>
        <dbReference type="SAM" id="Phobius"/>
    </source>
</evidence>
<name>A0ABY5DZ08_9ACTN</name>
<sequence>MTPAVRAAVAAVVLALLGAAYVGSYLAAQADPAPHHVAVRVSGSPARTRAALLALRRTTPGAFDAVAAPSGAAARAAVLGGEASGALLLRTPPVLLVAPARGASTARALGRRLPKAAGVKGVVRVAVLRPLPRRDPQGSALGLTLLPLAVIGVLITLVLAALAPDLTVRARVVVVGGFALLSGTAAGLVATVGLDVLPTPPVTTCLVLAALVAAIALPTLTVIAAIGPIGVLAGFVTFLVVGNVAAGATVDTALMPQPWRAVGPLLPPGAATDLLRGLAPHDPTGTGRPLLVLGAFVAAGLAGTLALGDRRPAPQGDPEGPTSDMGPSGELT</sequence>
<evidence type="ECO:0000313" key="3">
    <source>
        <dbReference type="EMBL" id="UTI66107.1"/>
    </source>
</evidence>
<dbReference type="Proteomes" id="UP001056035">
    <property type="component" value="Chromosome"/>
</dbReference>
<keyword evidence="2" id="KW-0472">Membrane</keyword>
<evidence type="ECO:0000313" key="4">
    <source>
        <dbReference type="Proteomes" id="UP001056035"/>
    </source>
</evidence>
<feature type="transmembrane region" description="Helical" evidence="2">
    <location>
        <begin position="140"/>
        <end position="160"/>
    </location>
</feature>
<proteinExistence type="predicted"/>
<dbReference type="EMBL" id="CP098502">
    <property type="protein sequence ID" value="UTI66107.1"/>
    <property type="molecule type" value="Genomic_DNA"/>
</dbReference>
<keyword evidence="2" id="KW-0812">Transmembrane</keyword>
<feature type="region of interest" description="Disordered" evidence="1">
    <location>
        <begin position="307"/>
        <end position="332"/>
    </location>
</feature>
<protein>
    <recommendedName>
        <fullName evidence="5">ABC transporter permease</fullName>
    </recommendedName>
</protein>
<reference evidence="3 4" key="1">
    <citation type="submission" date="2022-06" db="EMBL/GenBank/DDBJ databases">
        <title>Paraconexibacter antarcticus.</title>
        <authorList>
            <person name="Kim C.S."/>
        </authorList>
    </citation>
    <scope>NUCLEOTIDE SEQUENCE [LARGE SCALE GENOMIC DNA]</scope>
    <source>
        <strain evidence="3 4">02-257</strain>
    </source>
</reference>
<feature type="transmembrane region" description="Helical" evidence="2">
    <location>
        <begin position="206"/>
        <end position="226"/>
    </location>
</feature>
<evidence type="ECO:0008006" key="5">
    <source>
        <dbReference type="Google" id="ProtNLM"/>
    </source>
</evidence>
<feature type="transmembrane region" description="Helical" evidence="2">
    <location>
        <begin position="172"/>
        <end position="194"/>
    </location>
</feature>
<keyword evidence="2" id="KW-1133">Transmembrane helix</keyword>
<keyword evidence="4" id="KW-1185">Reference proteome</keyword>
<feature type="transmembrane region" description="Helical" evidence="2">
    <location>
        <begin position="231"/>
        <end position="250"/>
    </location>
</feature>
<organism evidence="3 4">
    <name type="scientific">Paraconexibacter antarcticus</name>
    <dbReference type="NCBI Taxonomy" id="2949664"/>
    <lineage>
        <taxon>Bacteria</taxon>
        <taxon>Bacillati</taxon>
        <taxon>Actinomycetota</taxon>
        <taxon>Thermoleophilia</taxon>
        <taxon>Solirubrobacterales</taxon>
        <taxon>Paraconexibacteraceae</taxon>
        <taxon>Paraconexibacter</taxon>
    </lineage>
</organism>
<evidence type="ECO:0000256" key="1">
    <source>
        <dbReference type="SAM" id="MobiDB-lite"/>
    </source>
</evidence>
<feature type="transmembrane region" description="Helical" evidence="2">
    <location>
        <begin position="290"/>
        <end position="308"/>
    </location>
</feature>
<gene>
    <name evidence="3" type="ORF">NBH00_07850</name>
</gene>
<accession>A0ABY5DZ08</accession>